<sequence>MGNLMKKHDRGWASLETGAALLIVMSIIAWGAGMWKDYIEMKSWQTEARLASNWASAARSYIGKNYASLQATSSTTTPAVITTTMLKNTGFLASGFTETNSEGQRLQAFVVRNAQNPELLQALVVSAGGNALPTKAIIQIAKDITTGLGGYIEDGNTATGALRSWKIALSNYGAKSSNGHIAILLTTDELSGAAEDTDRLYRFQVNGHPDLNKMHTSIDMGSNNLNNAGSLNAQTDNFSGTVNGADGNFSGVVKGSSGNFDVNVTASGDIRSNSGWLITRSGKGWLNESHGGGFYMSDDSWVRSINNKGIYTGGQLKGGSVRSDSDLSAGGILKLDQVNVVGAWCPQNGAISHDSTGGILSCQSGAWQLSGKTYWRVGGTFQVWPGQTRDLGRFKLCINTYRIDGREMALTQLIPTDNPDANGNMNWRAYNGTQYASYYMGIHCFI</sequence>
<feature type="transmembrane region" description="Helical" evidence="1">
    <location>
        <begin position="12"/>
        <end position="35"/>
    </location>
</feature>
<protein>
    <submittedName>
        <fullName evidence="3">Shufflon protein A</fullName>
    </submittedName>
</protein>
<keyword evidence="1" id="KW-0472">Membrane</keyword>
<dbReference type="Proteomes" id="UP000255443">
    <property type="component" value="Unassembled WGS sequence"/>
</dbReference>
<proteinExistence type="predicted"/>
<keyword evidence="1" id="KW-1133">Transmembrane helix</keyword>
<organism evidence="3 4">
    <name type="scientific">Salmonella enterica subsp. arizonae</name>
    <dbReference type="NCBI Taxonomy" id="59203"/>
    <lineage>
        <taxon>Bacteria</taxon>
        <taxon>Pseudomonadati</taxon>
        <taxon>Pseudomonadota</taxon>
        <taxon>Gammaproteobacteria</taxon>
        <taxon>Enterobacterales</taxon>
        <taxon>Enterobacteriaceae</taxon>
        <taxon>Salmonella</taxon>
    </lineage>
</organism>
<dbReference type="EMBL" id="UGXC01000001">
    <property type="protein sequence ID" value="SUG27980.1"/>
    <property type="molecule type" value="Genomic_DNA"/>
</dbReference>
<keyword evidence="1" id="KW-0812">Transmembrane</keyword>
<reference evidence="3 4" key="1">
    <citation type="submission" date="2018-06" db="EMBL/GenBank/DDBJ databases">
        <authorList>
            <consortium name="Pathogen Informatics"/>
            <person name="Doyle S."/>
        </authorList>
    </citation>
    <scope>NUCLEOTIDE SEQUENCE [LARGE SCALE GENOMIC DNA]</scope>
    <source>
        <strain evidence="3 4">NCTC7303</strain>
    </source>
</reference>
<dbReference type="AlphaFoldDB" id="A0A379SIC6"/>
<accession>A0A379SIC6</accession>
<gene>
    <name evidence="3" type="ORF">NCTC7303_00086</name>
</gene>
<feature type="domain" description="Bacterial shufflon protein N-terminal" evidence="2">
    <location>
        <begin position="37"/>
        <end position="365"/>
    </location>
</feature>
<evidence type="ECO:0000256" key="1">
    <source>
        <dbReference type="SAM" id="Phobius"/>
    </source>
</evidence>
<evidence type="ECO:0000259" key="2">
    <source>
        <dbReference type="Pfam" id="PF04917"/>
    </source>
</evidence>
<dbReference type="Pfam" id="PF04917">
    <property type="entry name" value="Shufflon_N"/>
    <property type="match status" value="1"/>
</dbReference>
<evidence type="ECO:0000313" key="4">
    <source>
        <dbReference type="Proteomes" id="UP000255443"/>
    </source>
</evidence>
<dbReference type="InterPro" id="IPR007001">
    <property type="entry name" value="Shufflon_N"/>
</dbReference>
<evidence type="ECO:0000313" key="3">
    <source>
        <dbReference type="EMBL" id="SUG27980.1"/>
    </source>
</evidence>
<name>A0A379SIC6_SALER</name>